<dbReference type="RefSeq" id="XP_066653358.1">
    <property type="nucleotide sequence ID" value="XM_066798346.1"/>
</dbReference>
<evidence type="ECO:0000256" key="1">
    <source>
        <dbReference type="ARBA" id="ARBA00004141"/>
    </source>
</evidence>
<comment type="caution">
    <text evidence="7">The sequence shown here is derived from an EMBL/GenBank/DDBJ whole genome shotgun (WGS) entry which is preliminary data.</text>
</comment>
<feature type="transmembrane region" description="Helical" evidence="6">
    <location>
        <begin position="219"/>
        <end position="239"/>
    </location>
</feature>
<dbReference type="Pfam" id="PF05653">
    <property type="entry name" value="Mg_trans_NIPA"/>
    <property type="match status" value="1"/>
</dbReference>
<protein>
    <submittedName>
        <fullName evidence="7">Magnesium transporter NIPA-domain-containing protein</fullName>
    </submittedName>
</protein>
<feature type="compositionally biased region" description="Polar residues" evidence="5">
    <location>
        <begin position="835"/>
        <end position="848"/>
    </location>
</feature>
<sequence length="873" mass="93331">MIIPTAAQRPLQDASAVTLASLAASTPYYVNPNPASPLPTRPRFAFLDKPGDEGDHSGDWASLIGIVTAIVGNILISFALNTQKYAHLRLAREANQHRRVSQKGSPQIAGRKYAKAKRKPRGSTGSIPRPDWKVADEAQESDPLLSDSHGYDRSSIDQDSTSGEGEESDSSLEDQAEALRHPKKKASYLSSPYWWLGIVLMTVGEAGNFLAYGFAPASIVSPLGVVALISNCIIAPFMLKEPFRMRDLAGVLISIGGVVTVVLSANDNNPKLGPDEIWQLIKTWEFETYLGITIFLIITLMFASKKYGRKSIFIDLGLVGLFGAYTALSTKGVASMLSYTLFRALTFPMTYVMVGILAATAIMQIKYLNQALQRFDATQVIPTQFVMFTLSVILGSAVLYRDFERTTGSDAGKFIGGCALTFSGVWIITTGRPRGDEEDVEQDRDLEREHAIRLAEGEEYDDDVVAYDPSFAKHSSRRPSSADHEQEHPSSMSVSHHRRPSMHRLTTPAIMLSAEVPSQAVTASNTPAFNTPAAIEYDDEDETLTRNPWASESLVSSISTAQNEPPLLHATTSAPILPSEAQTLGPKETRKLDTNNGDLAVSGENARPQTPRHPSALTAPTPSKSQRTPSPSPAKQTPATQNERATPGTPSTGRPFKRGSIGSLLPGPLTSPLSGGLSAIVADSLRKGVEMRSLPIGSLERPRRNTRERGELLGSFGGWLGGSGVGAVAGPRGDPADNNTFVRRSTSRPGRRRSLAVFDSLAMTAEENGSSVGGRRGSASLEASIVSGGGSVSAGASGTVTPNASAVSAKRGRGRSASNPLGALLQRVRSREPKPSSSGAATPPSRNTEVIEDEDVVDGRRPKPSATRAQTEP</sequence>
<feature type="region of interest" description="Disordered" evidence="5">
    <location>
        <begin position="570"/>
        <end position="673"/>
    </location>
</feature>
<keyword evidence="3 6" id="KW-1133">Transmembrane helix</keyword>
<evidence type="ECO:0000313" key="8">
    <source>
        <dbReference type="Proteomes" id="UP001360953"/>
    </source>
</evidence>
<feature type="region of interest" description="Disordered" evidence="5">
    <location>
        <begin position="94"/>
        <end position="176"/>
    </location>
</feature>
<feature type="transmembrane region" description="Helical" evidence="6">
    <location>
        <begin position="380"/>
        <end position="400"/>
    </location>
</feature>
<organism evidence="7 8">
    <name type="scientific">Phyllosticta citribraziliensis</name>
    <dbReference type="NCBI Taxonomy" id="989973"/>
    <lineage>
        <taxon>Eukaryota</taxon>
        <taxon>Fungi</taxon>
        <taxon>Dikarya</taxon>
        <taxon>Ascomycota</taxon>
        <taxon>Pezizomycotina</taxon>
        <taxon>Dothideomycetes</taxon>
        <taxon>Dothideomycetes incertae sedis</taxon>
        <taxon>Botryosphaeriales</taxon>
        <taxon>Phyllostictaceae</taxon>
        <taxon>Phyllosticta</taxon>
    </lineage>
</organism>
<feature type="transmembrane region" description="Helical" evidence="6">
    <location>
        <begin position="286"/>
        <end position="304"/>
    </location>
</feature>
<feature type="transmembrane region" description="Helical" evidence="6">
    <location>
        <begin position="60"/>
        <end position="80"/>
    </location>
</feature>
<feature type="transmembrane region" description="Helical" evidence="6">
    <location>
        <begin position="193"/>
        <end position="213"/>
    </location>
</feature>
<evidence type="ECO:0000256" key="2">
    <source>
        <dbReference type="ARBA" id="ARBA00022692"/>
    </source>
</evidence>
<dbReference type="PANTHER" id="PTHR12570">
    <property type="match status" value="1"/>
</dbReference>
<keyword evidence="8" id="KW-1185">Reference proteome</keyword>
<dbReference type="GeneID" id="92031252"/>
<feature type="compositionally biased region" description="Basic residues" evidence="5">
    <location>
        <begin position="112"/>
        <end position="121"/>
    </location>
</feature>
<dbReference type="Proteomes" id="UP001360953">
    <property type="component" value="Unassembled WGS sequence"/>
</dbReference>
<evidence type="ECO:0000256" key="6">
    <source>
        <dbReference type="SAM" id="Phobius"/>
    </source>
</evidence>
<feature type="region of interest" description="Disordered" evidence="5">
    <location>
        <begin position="730"/>
        <end position="753"/>
    </location>
</feature>
<keyword evidence="2 6" id="KW-0812">Transmembrane</keyword>
<feature type="compositionally biased region" description="Polar residues" evidence="5">
    <location>
        <begin position="618"/>
        <end position="652"/>
    </location>
</feature>
<feature type="region of interest" description="Disordered" evidence="5">
    <location>
        <begin position="790"/>
        <end position="873"/>
    </location>
</feature>
<accession>A0ABR1LHX6</accession>
<feature type="compositionally biased region" description="Low complexity" evidence="5">
    <location>
        <begin position="659"/>
        <end position="673"/>
    </location>
</feature>
<feature type="transmembrane region" description="Helical" evidence="6">
    <location>
        <begin position="348"/>
        <end position="368"/>
    </location>
</feature>
<evidence type="ECO:0000256" key="3">
    <source>
        <dbReference type="ARBA" id="ARBA00022989"/>
    </source>
</evidence>
<dbReference type="InterPro" id="IPR008521">
    <property type="entry name" value="Mg_trans_NIPA"/>
</dbReference>
<evidence type="ECO:0000313" key="7">
    <source>
        <dbReference type="EMBL" id="KAK7534319.1"/>
    </source>
</evidence>
<dbReference type="PANTHER" id="PTHR12570:SF65">
    <property type="entry name" value="MAGNESIUM TRANSPORTER NIPA9-RELATED"/>
    <property type="match status" value="1"/>
</dbReference>
<reference evidence="7 8" key="1">
    <citation type="submission" date="2024-04" db="EMBL/GenBank/DDBJ databases">
        <title>Phyllosticta paracitricarpa is synonymous to the EU quarantine fungus P. citricarpa based on phylogenomic analyses.</title>
        <authorList>
            <consortium name="Lawrence Berkeley National Laboratory"/>
            <person name="Van ingen-buijs V.A."/>
            <person name="Van westerhoven A.C."/>
            <person name="Haridas S."/>
            <person name="Skiadas P."/>
            <person name="Martin F."/>
            <person name="Groenewald J.Z."/>
            <person name="Crous P.W."/>
            <person name="Seidl M.F."/>
        </authorList>
    </citation>
    <scope>NUCLEOTIDE SEQUENCE [LARGE SCALE GENOMIC DNA]</scope>
    <source>
        <strain evidence="7 8">CPC 17464</strain>
    </source>
</reference>
<feature type="region of interest" description="Disordered" evidence="5">
    <location>
        <begin position="522"/>
        <end position="543"/>
    </location>
</feature>
<feature type="compositionally biased region" description="Acidic residues" evidence="5">
    <location>
        <begin position="164"/>
        <end position="176"/>
    </location>
</feature>
<proteinExistence type="predicted"/>
<evidence type="ECO:0000256" key="5">
    <source>
        <dbReference type="SAM" id="MobiDB-lite"/>
    </source>
</evidence>
<dbReference type="InterPro" id="IPR037185">
    <property type="entry name" value="EmrE-like"/>
</dbReference>
<dbReference type="EMBL" id="JBBPEH010000009">
    <property type="protein sequence ID" value="KAK7534319.1"/>
    <property type="molecule type" value="Genomic_DNA"/>
</dbReference>
<dbReference type="SUPFAM" id="SSF103481">
    <property type="entry name" value="Multidrug resistance efflux transporter EmrE"/>
    <property type="match status" value="1"/>
</dbReference>
<evidence type="ECO:0000256" key="4">
    <source>
        <dbReference type="ARBA" id="ARBA00023136"/>
    </source>
</evidence>
<comment type="subcellular location">
    <subcellularLocation>
        <location evidence="1">Membrane</location>
        <topology evidence="1">Multi-pass membrane protein</topology>
    </subcellularLocation>
</comment>
<gene>
    <name evidence="7" type="ORF">J3D65DRAFT_605312</name>
</gene>
<feature type="region of interest" description="Disordered" evidence="5">
    <location>
        <begin position="472"/>
        <end position="501"/>
    </location>
</feature>
<keyword evidence="4 6" id="KW-0472">Membrane</keyword>
<name>A0ABR1LHX6_9PEZI</name>
<feature type="transmembrane region" description="Helical" evidence="6">
    <location>
        <begin position="248"/>
        <end position="266"/>
    </location>
</feature>